<protein>
    <submittedName>
        <fullName evidence="2">Uncharacterized protein</fullName>
    </submittedName>
</protein>
<dbReference type="InterPro" id="IPR015915">
    <property type="entry name" value="Kelch-typ_b-propeller"/>
</dbReference>
<feature type="compositionally biased region" description="Polar residues" evidence="1">
    <location>
        <begin position="1"/>
        <end position="10"/>
    </location>
</feature>
<dbReference type="SUPFAM" id="SSF117281">
    <property type="entry name" value="Kelch motif"/>
    <property type="match status" value="1"/>
</dbReference>
<evidence type="ECO:0000256" key="1">
    <source>
        <dbReference type="SAM" id="MobiDB-lite"/>
    </source>
</evidence>
<gene>
    <name evidence="2" type="ORF">RFI_13343</name>
</gene>
<organism evidence="2 3">
    <name type="scientific">Reticulomyxa filosa</name>
    <dbReference type="NCBI Taxonomy" id="46433"/>
    <lineage>
        <taxon>Eukaryota</taxon>
        <taxon>Sar</taxon>
        <taxon>Rhizaria</taxon>
        <taxon>Retaria</taxon>
        <taxon>Foraminifera</taxon>
        <taxon>Monothalamids</taxon>
        <taxon>Reticulomyxidae</taxon>
        <taxon>Reticulomyxa</taxon>
    </lineage>
</organism>
<name>X6NEQ6_RETFI</name>
<dbReference type="Proteomes" id="UP000023152">
    <property type="component" value="Unassembled WGS sequence"/>
</dbReference>
<comment type="caution">
    <text evidence="2">The sequence shown here is derived from an EMBL/GenBank/DDBJ whole genome shotgun (WGS) entry which is preliminary data.</text>
</comment>
<dbReference type="AlphaFoldDB" id="X6NEQ6"/>
<dbReference type="EMBL" id="ASPP01009678">
    <property type="protein sequence ID" value="ETO23822.1"/>
    <property type="molecule type" value="Genomic_DNA"/>
</dbReference>
<evidence type="ECO:0000313" key="2">
    <source>
        <dbReference type="EMBL" id="ETO23822.1"/>
    </source>
</evidence>
<evidence type="ECO:0000313" key="3">
    <source>
        <dbReference type="Proteomes" id="UP000023152"/>
    </source>
</evidence>
<accession>X6NEQ6</accession>
<keyword evidence="3" id="KW-1185">Reference proteome</keyword>
<reference evidence="2 3" key="1">
    <citation type="journal article" date="2013" name="Curr. Biol.">
        <title>The Genome of the Foraminiferan Reticulomyxa filosa.</title>
        <authorList>
            <person name="Glockner G."/>
            <person name="Hulsmann N."/>
            <person name="Schleicher M."/>
            <person name="Noegel A.A."/>
            <person name="Eichinger L."/>
            <person name="Gallinger C."/>
            <person name="Pawlowski J."/>
            <person name="Sierra R."/>
            <person name="Euteneuer U."/>
            <person name="Pillet L."/>
            <person name="Moustafa A."/>
            <person name="Platzer M."/>
            <person name="Groth M."/>
            <person name="Szafranski K."/>
            <person name="Schliwa M."/>
        </authorList>
    </citation>
    <scope>NUCLEOTIDE SEQUENCE [LARGE SCALE GENOMIC DNA]</scope>
</reference>
<dbReference type="Gene3D" id="2.120.10.80">
    <property type="entry name" value="Kelch-type beta propeller"/>
    <property type="match status" value="1"/>
</dbReference>
<proteinExistence type="predicted"/>
<feature type="region of interest" description="Disordered" evidence="1">
    <location>
        <begin position="1"/>
        <end position="23"/>
    </location>
</feature>
<sequence>MDSIDTNVEQNADRDMQSPFETLTSLPRPFSQAQCVVHKHEILICGGFQNNECYSYHTIKEQYKHICSYPKEMLFSGHTVVSRVEASSSRAITLLSFGGHPKHTLVMKYVSVWENDKDDSADTSDTEKIKDWNQWLPLTDNQNNRIQIGRNGDNYFGVRAVIGGSENNLLFITYRPSNIDIFNLDTLQYINHYTFPYEKHVVFCHCFVSIPENKVSTMILFSEKTGLSIEYDEDTNTFEFYKLWVCTNIRPFKRYAYVNVNQFIFFLVDGMKIRARLLRFQMQFTSFH</sequence>